<dbReference type="AlphaFoldDB" id="A0A3G9JCN7"/>
<proteinExistence type="predicted"/>
<sequence length="153" mass="17481">MKKLTGIVLACLIGISLFMGTARADWVYLFVVYNGSSYEISDTQVDPKLIGSKIGKVTYYSNREGTYSGNFSNRFPKGTEYYEIHNVATKQAIAIKKKKNLFIKATYLHRYGGKVTQINQILWEDALPFLAGGLFVLVLIIWYLIRKRRIAKR</sequence>
<protein>
    <submittedName>
        <fullName evidence="1">Uncharacterized protein</fullName>
    </submittedName>
</protein>
<dbReference type="RefSeq" id="WP_221226618.1">
    <property type="nucleotide sequence ID" value="NZ_AP019308.1"/>
</dbReference>
<dbReference type="KEGG" id="pbk:Back11_50660"/>
<evidence type="ECO:0000313" key="1">
    <source>
        <dbReference type="EMBL" id="BBH23721.1"/>
    </source>
</evidence>
<dbReference type="Proteomes" id="UP000275368">
    <property type="component" value="Chromosome"/>
</dbReference>
<organism evidence="1 2">
    <name type="scientific">Paenibacillus baekrokdamisoli</name>
    <dbReference type="NCBI Taxonomy" id="1712516"/>
    <lineage>
        <taxon>Bacteria</taxon>
        <taxon>Bacillati</taxon>
        <taxon>Bacillota</taxon>
        <taxon>Bacilli</taxon>
        <taxon>Bacillales</taxon>
        <taxon>Paenibacillaceae</taxon>
        <taxon>Paenibacillus</taxon>
    </lineage>
</organism>
<reference evidence="1 2" key="1">
    <citation type="submission" date="2018-11" db="EMBL/GenBank/DDBJ databases">
        <title>Complete genome sequence of Paenibacillus baekrokdamisoli strain KCTC 33723.</title>
        <authorList>
            <person name="Kang S.W."/>
            <person name="Lee K.C."/>
            <person name="Kim K.K."/>
            <person name="Kim J.S."/>
            <person name="Kim D.S."/>
            <person name="Ko S.H."/>
            <person name="Yang S.H."/>
            <person name="Lee J.S."/>
        </authorList>
    </citation>
    <scope>NUCLEOTIDE SEQUENCE [LARGE SCALE GENOMIC DNA]</scope>
    <source>
        <strain evidence="1 2">KCTC 33723</strain>
    </source>
</reference>
<dbReference type="EMBL" id="AP019308">
    <property type="protein sequence ID" value="BBH23721.1"/>
    <property type="molecule type" value="Genomic_DNA"/>
</dbReference>
<evidence type="ECO:0000313" key="2">
    <source>
        <dbReference type="Proteomes" id="UP000275368"/>
    </source>
</evidence>
<gene>
    <name evidence="1" type="ORF">Back11_50660</name>
</gene>
<name>A0A3G9JCN7_9BACL</name>
<keyword evidence="2" id="KW-1185">Reference proteome</keyword>
<accession>A0A3G9JCN7</accession>